<proteinExistence type="predicted"/>
<dbReference type="Proteomes" id="UP000634522">
    <property type="component" value="Unassembled WGS sequence"/>
</dbReference>
<dbReference type="EMBL" id="WTVS01000026">
    <property type="protein sequence ID" value="NMF98380.1"/>
    <property type="molecule type" value="Genomic_DNA"/>
</dbReference>
<organism evidence="1 2">
    <name type="scientific">Aromatoleum toluolicum</name>
    <dbReference type="NCBI Taxonomy" id="90060"/>
    <lineage>
        <taxon>Bacteria</taxon>
        <taxon>Pseudomonadati</taxon>
        <taxon>Pseudomonadota</taxon>
        <taxon>Betaproteobacteria</taxon>
        <taxon>Rhodocyclales</taxon>
        <taxon>Rhodocyclaceae</taxon>
        <taxon>Aromatoleum</taxon>
    </lineage>
</organism>
<reference evidence="1 2" key="1">
    <citation type="submission" date="2019-12" db="EMBL/GenBank/DDBJ databases">
        <title>Comparative genomics gives insights into the taxonomy of the Azoarcus-Aromatoleum group and reveals separate origins of nif in the plant-associated Azoarcus and non-plant-associated Aromatoleum sub-groups.</title>
        <authorList>
            <person name="Lafos M."/>
            <person name="Maluk M."/>
            <person name="Batista M."/>
            <person name="Junghare M."/>
            <person name="Carmona M."/>
            <person name="Faoro H."/>
            <person name="Cruz L.M."/>
            <person name="Battistoni F."/>
            <person name="De Souza E."/>
            <person name="Pedrosa F."/>
            <person name="Chen W.-M."/>
            <person name="Poole P.S."/>
            <person name="Dixon R.A."/>
            <person name="James E.K."/>
        </authorList>
    </citation>
    <scope>NUCLEOTIDE SEQUENCE [LARGE SCALE GENOMIC DNA]</scope>
    <source>
        <strain evidence="1 2">T</strain>
    </source>
</reference>
<gene>
    <name evidence="1" type="ORF">GPA27_13395</name>
</gene>
<protein>
    <submittedName>
        <fullName evidence="1">Uncharacterized protein</fullName>
    </submittedName>
</protein>
<sequence>MTVARISQVATEVLRTNTGVKARASQLAIEVLRIKTDVKIRTSQLAIEVLRPNVDAIASSSTQPQIFVCT</sequence>
<accession>A0ABX1NGR9</accession>
<evidence type="ECO:0000313" key="2">
    <source>
        <dbReference type="Proteomes" id="UP000634522"/>
    </source>
</evidence>
<evidence type="ECO:0000313" key="1">
    <source>
        <dbReference type="EMBL" id="NMF98380.1"/>
    </source>
</evidence>
<comment type="caution">
    <text evidence="1">The sequence shown here is derived from an EMBL/GenBank/DDBJ whole genome shotgun (WGS) entry which is preliminary data.</text>
</comment>
<dbReference type="RefSeq" id="WP_169141134.1">
    <property type="nucleotide sequence ID" value="NZ_WTVS01000026.1"/>
</dbReference>
<name>A0ABX1NGR9_9RHOO</name>
<keyword evidence="2" id="KW-1185">Reference proteome</keyword>